<evidence type="ECO:0000313" key="2">
    <source>
        <dbReference type="Proteomes" id="UP000532746"/>
    </source>
</evidence>
<accession>A0A7W9T2X8</accession>
<gene>
    <name evidence="1" type="ORF">HNQ93_002608</name>
</gene>
<sequence length="195" mass="21876">MRQHCAVIIGGLILLSACHDKSKKVADTATKPATPAPSQHPAATSTKTFLIDTLAILTNRNLDKLLLQIEQDSLIESRKTRDIPPIIQSFLNQHGSFTIADYGQPFNATDNIVEERPNRQLLYLGIGNQTVLMTYYLGGFGLSERVLLFEVKDNNITDFWTGYLNPDAFDKRRIIQVLRANKDKSWGVNTNALYL</sequence>
<dbReference type="PROSITE" id="PS51257">
    <property type="entry name" value="PROKAR_LIPOPROTEIN"/>
    <property type="match status" value="1"/>
</dbReference>
<comment type="caution">
    <text evidence="1">The sequence shown here is derived from an EMBL/GenBank/DDBJ whole genome shotgun (WGS) entry which is preliminary data.</text>
</comment>
<dbReference type="Proteomes" id="UP000532746">
    <property type="component" value="Unassembled WGS sequence"/>
</dbReference>
<name>A0A7W9T2X8_9BACT</name>
<protein>
    <submittedName>
        <fullName evidence="1">Uncharacterized protein</fullName>
    </submittedName>
</protein>
<proteinExistence type="predicted"/>
<organism evidence="1 2">
    <name type="scientific">Hymenobacter luteus</name>
    <dbReference type="NCBI Taxonomy" id="1411122"/>
    <lineage>
        <taxon>Bacteria</taxon>
        <taxon>Pseudomonadati</taxon>
        <taxon>Bacteroidota</taxon>
        <taxon>Cytophagia</taxon>
        <taxon>Cytophagales</taxon>
        <taxon>Hymenobacteraceae</taxon>
        <taxon>Hymenobacter</taxon>
    </lineage>
</organism>
<evidence type="ECO:0000313" key="1">
    <source>
        <dbReference type="EMBL" id="MBB6059748.1"/>
    </source>
</evidence>
<reference evidence="1 2" key="1">
    <citation type="submission" date="2020-08" db="EMBL/GenBank/DDBJ databases">
        <title>Genomic Encyclopedia of Type Strains, Phase IV (KMG-IV): sequencing the most valuable type-strain genomes for metagenomic binning, comparative biology and taxonomic classification.</title>
        <authorList>
            <person name="Goeker M."/>
        </authorList>
    </citation>
    <scope>NUCLEOTIDE SEQUENCE [LARGE SCALE GENOMIC DNA]</scope>
    <source>
        <strain evidence="1 2">DSM 26718</strain>
    </source>
</reference>
<dbReference type="AlphaFoldDB" id="A0A7W9T2X8"/>
<dbReference type="EMBL" id="JACHGG010000003">
    <property type="protein sequence ID" value="MBB6059748.1"/>
    <property type="molecule type" value="Genomic_DNA"/>
</dbReference>
<keyword evidence="2" id="KW-1185">Reference proteome</keyword>
<dbReference type="RefSeq" id="WP_183403806.1">
    <property type="nucleotide sequence ID" value="NZ_JACHGG010000003.1"/>
</dbReference>